<keyword evidence="3" id="KW-1185">Reference proteome</keyword>
<evidence type="ECO:0000313" key="3">
    <source>
        <dbReference type="Proteomes" id="UP000722485"/>
    </source>
</evidence>
<dbReference type="EMBL" id="JAANBB010000038">
    <property type="protein sequence ID" value="KAF7553986.1"/>
    <property type="molecule type" value="Genomic_DNA"/>
</dbReference>
<dbReference type="InterPro" id="IPR036047">
    <property type="entry name" value="F-box-like_dom_sf"/>
</dbReference>
<dbReference type="OrthoDB" id="5060046at2759"/>
<dbReference type="Proteomes" id="UP000722485">
    <property type="component" value="Unassembled WGS sequence"/>
</dbReference>
<organism evidence="2 3">
    <name type="scientific">Cylindrodendrum hubeiense</name>
    <dbReference type="NCBI Taxonomy" id="595255"/>
    <lineage>
        <taxon>Eukaryota</taxon>
        <taxon>Fungi</taxon>
        <taxon>Dikarya</taxon>
        <taxon>Ascomycota</taxon>
        <taxon>Pezizomycotina</taxon>
        <taxon>Sordariomycetes</taxon>
        <taxon>Hypocreomycetidae</taxon>
        <taxon>Hypocreales</taxon>
        <taxon>Nectriaceae</taxon>
        <taxon>Cylindrodendrum</taxon>
    </lineage>
</organism>
<dbReference type="PROSITE" id="PS50181">
    <property type="entry name" value="FBOX"/>
    <property type="match status" value="1"/>
</dbReference>
<dbReference type="Pfam" id="PF00646">
    <property type="entry name" value="F-box"/>
    <property type="match status" value="1"/>
</dbReference>
<proteinExistence type="predicted"/>
<comment type="caution">
    <text evidence="2">The sequence shown here is derived from an EMBL/GenBank/DDBJ whole genome shotgun (WGS) entry which is preliminary data.</text>
</comment>
<protein>
    <recommendedName>
        <fullName evidence="1">F-box domain-containing protein</fullName>
    </recommendedName>
</protein>
<accession>A0A9P5LIC9</accession>
<dbReference type="SUPFAM" id="SSF81383">
    <property type="entry name" value="F-box domain"/>
    <property type="match status" value="1"/>
</dbReference>
<reference evidence="2" key="1">
    <citation type="submission" date="2020-03" db="EMBL/GenBank/DDBJ databases">
        <title>Draft Genome Sequence of Cylindrodendrum hubeiense.</title>
        <authorList>
            <person name="Buettner E."/>
            <person name="Kellner H."/>
        </authorList>
    </citation>
    <scope>NUCLEOTIDE SEQUENCE</scope>
    <source>
        <strain evidence="2">IHI 201604</strain>
    </source>
</reference>
<name>A0A9P5LIC9_9HYPO</name>
<gene>
    <name evidence="2" type="ORF">G7Z17_g3211</name>
</gene>
<evidence type="ECO:0000313" key="2">
    <source>
        <dbReference type="EMBL" id="KAF7553986.1"/>
    </source>
</evidence>
<feature type="domain" description="F-box" evidence="1">
    <location>
        <begin position="177"/>
        <end position="229"/>
    </location>
</feature>
<dbReference type="SMART" id="SM00256">
    <property type="entry name" value="FBOX"/>
    <property type="match status" value="2"/>
</dbReference>
<evidence type="ECO:0000259" key="1">
    <source>
        <dbReference type="PROSITE" id="PS50181"/>
    </source>
</evidence>
<dbReference type="InterPro" id="IPR001810">
    <property type="entry name" value="F-box_dom"/>
</dbReference>
<dbReference type="AlphaFoldDB" id="A0A9P5LIC9"/>
<sequence>MASYAPPRLFECLPYDIHFEVVRHLDFVSALKLASTTRFFHQTLDPRVIHSGEEVEKFIRERDKADQSRVEGLFACYHCYRFLPKDRFAKKATFERQSKKGQKITDEGRRYCFDCSAKYRVYEHLRPISNGKLRYYFCHNCGQYKTKSAKCEGPPLDIDWEHDEVPASCGLKPVTQRSGLDTLPAHLLKMIVSHIGYDDALHLAMVTRTLKETVQPVKWVALHTRFRFLRDKWAMDTLDVEIDAMEAFPCYMCCRTRPRSKFTKNQLHMVDKYRQSSWKMRCQGCVQRIYHGHGKNLMKTEYKRRRMCEICKCVRRGRETCGGCMELYVKGAIDRRTMYPDTTLNRHHDYGIFLNRLDGLFDGQDWEEG</sequence>